<dbReference type="Pfam" id="PF00829">
    <property type="entry name" value="Ribosomal_L21p"/>
    <property type="match status" value="1"/>
</dbReference>
<dbReference type="GO" id="GO:0005737">
    <property type="term" value="C:cytoplasm"/>
    <property type="evidence" value="ECO:0007669"/>
    <property type="project" value="UniProtKB-ARBA"/>
</dbReference>
<reference evidence="6 7" key="1">
    <citation type="journal article" date="2016" name="Nat. Commun.">
        <title>Thousands of microbial genomes shed light on interconnected biogeochemical processes in an aquifer system.</title>
        <authorList>
            <person name="Anantharaman K."/>
            <person name="Brown C.T."/>
            <person name="Hug L.A."/>
            <person name="Sharon I."/>
            <person name="Castelle C.J."/>
            <person name="Probst A.J."/>
            <person name="Thomas B.C."/>
            <person name="Singh A."/>
            <person name="Wilkins M.J."/>
            <person name="Karaoz U."/>
            <person name="Brodie E.L."/>
            <person name="Williams K.H."/>
            <person name="Hubbard S.S."/>
            <person name="Banfield J.F."/>
        </authorList>
    </citation>
    <scope>NUCLEOTIDE SEQUENCE [LARGE SCALE GENOMIC DNA]</scope>
</reference>
<dbReference type="HAMAP" id="MF_01363">
    <property type="entry name" value="Ribosomal_bL21"/>
    <property type="match status" value="1"/>
</dbReference>
<evidence type="ECO:0000256" key="4">
    <source>
        <dbReference type="HAMAP-Rule" id="MF_01363"/>
    </source>
</evidence>
<dbReference type="InterPro" id="IPR036164">
    <property type="entry name" value="bL21-like_sf"/>
</dbReference>
<evidence type="ECO:0000256" key="2">
    <source>
        <dbReference type="ARBA" id="ARBA00022980"/>
    </source>
</evidence>
<keyword evidence="4 5" id="KW-0694">RNA-binding</keyword>
<dbReference type="AlphaFoldDB" id="A0A1F6BMF7"/>
<dbReference type="Proteomes" id="UP000179324">
    <property type="component" value="Unassembled WGS sequence"/>
</dbReference>
<dbReference type="GO" id="GO:1990904">
    <property type="term" value="C:ribonucleoprotein complex"/>
    <property type="evidence" value="ECO:0007669"/>
    <property type="project" value="UniProtKB-KW"/>
</dbReference>
<keyword evidence="4 5" id="KW-0699">rRNA-binding</keyword>
<comment type="similarity">
    <text evidence="1 4 5">Belongs to the bacterial ribosomal protein bL21 family.</text>
</comment>
<organism evidence="6 7">
    <name type="scientific">Candidatus Jorgensenbacteria bacterium GWC1_48_12</name>
    <dbReference type="NCBI Taxonomy" id="1798469"/>
    <lineage>
        <taxon>Bacteria</taxon>
        <taxon>Candidatus Joergenseniibacteriota</taxon>
    </lineage>
</organism>
<evidence type="ECO:0000313" key="6">
    <source>
        <dbReference type="EMBL" id="OGG38023.1"/>
    </source>
</evidence>
<dbReference type="EMBL" id="MFKI01000033">
    <property type="protein sequence ID" value="OGG38023.1"/>
    <property type="molecule type" value="Genomic_DNA"/>
</dbReference>
<keyword evidence="2 4" id="KW-0689">Ribosomal protein</keyword>
<evidence type="ECO:0000256" key="3">
    <source>
        <dbReference type="ARBA" id="ARBA00023274"/>
    </source>
</evidence>
<accession>A0A1F6BMF7</accession>
<dbReference type="SUPFAM" id="SSF141091">
    <property type="entry name" value="L21p-like"/>
    <property type="match status" value="1"/>
</dbReference>
<dbReference type="PANTHER" id="PTHR21349:SF0">
    <property type="entry name" value="LARGE RIBOSOMAL SUBUNIT PROTEIN BL21M"/>
    <property type="match status" value="1"/>
</dbReference>
<comment type="function">
    <text evidence="4 5">This protein binds to 23S rRNA in the presence of protein L20.</text>
</comment>
<protein>
    <recommendedName>
        <fullName evidence="4">Large ribosomal subunit protein bL21</fullName>
    </recommendedName>
</protein>
<name>A0A1F6BMF7_9BACT</name>
<dbReference type="NCBIfam" id="TIGR00061">
    <property type="entry name" value="L21"/>
    <property type="match status" value="1"/>
</dbReference>
<evidence type="ECO:0000256" key="5">
    <source>
        <dbReference type="RuleBase" id="RU000562"/>
    </source>
</evidence>
<proteinExistence type="inferred from homology"/>
<dbReference type="PANTHER" id="PTHR21349">
    <property type="entry name" value="50S RIBOSOMAL PROTEIN L21"/>
    <property type="match status" value="1"/>
</dbReference>
<dbReference type="GO" id="GO:0003735">
    <property type="term" value="F:structural constituent of ribosome"/>
    <property type="evidence" value="ECO:0007669"/>
    <property type="project" value="InterPro"/>
</dbReference>
<sequence>MFAIIETGGKQYKVAPGDKLKVEKLEVEDGGVVAFDKVLLKSDGKKTEIGAPYVSGSKVEASVSRSGRSRKKIVFKYSSKTRRRVKNTHRQPYTEVEITKIS</sequence>
<comment type="caution">
    <text evidence="6">The sequence shown here is derived from an EMBL/GenBank/DDBJ whole genome shotgun (WGS) entry which is preliminary data.</text>
</comment>
<evidence type="ECO:0000313" key="7">
    <source>
        <dbReference type="Proteomes" id="UP000179324"/>
    </source>
</evidence>
<dbReference type="GO" id="GO:0006412">
    <property type="term" value="P:translation"/>
    <property type="evidence" value="ECO:0007669"/>
    <property type="project" value="UniProtKB-UniRule"/>
</dbReference>
<gene>
    <name evidence="4" type="primary">rplU</name>
    <name evidence="6" type="ORF">A2127_01790</name>
</gene>
<evidence type="ECO:0000256" key="1">
    <source>
        <dbReference type="ARBA" id="ARBA00008563"/>
    </source>
</evidence>
<keyword evidence="3 4" id="KW-0687">Ribonucleoprotein</keyword>
<comment type="subunit">
    <text evidence="4">Part of the 50S ribosomal subunit. Contacts protein L20.</text>
</comment>
<dbReference type="InterPro" id="IPR028909">
    <property type="entry name" value="bL21-like"/>
</dbReference>
<dbReference type="GO" id="GO:0005840">
    <property type="term" value="C:ribosome"/>
    <property type="evidence" value="ECO:0007669"/>
    <property type="project" value="UniProtKB-KW"/>
</dbReference>
<dbReference type="InterPro" id="IPR001787">
    <property type="entry name" value="Ribosomal_bL21"/>
</dbReference>
<dbReference type="GO" id="GO:0019843">
    <property type="term" value="F:rRNA binding"/>
    <property type="evidence" value="ECO:0007669"/>
    <property type="project" value="UniProtKB-UniRule"/>
</dbReference>